<keyword evidence="2" id="KW-1133">Transmembrane helix</keyword>
<keyword evidence="2" id="KW-0812">Transmembrane</keyword>
<evidence type="ECO:0000313" key="3">
    <source>
        <dbReference type="EMBL" id="MBM9475755.1"/>
    </source>
</evidence>
<accession>A0A939C1S2</accession>
<evidence type="ECO:0000256" key="2">
    <source>
        <dbReference type="SAM" id="Phobius"/>
    </source>
</evidence>
<dbReference type="Proteomes" id="UP000663801">
    <property type="component" value="Unassembled WGS sequence"/>
</dbReference>
<feature type="region of interest" description="Disordered" evidence="1">
    <location>
        <begin position="120"/>
        <end position="146"/>
    </location>
</feature>
<proteinExistence type="predicted"/>
<feature type="transmembrane region" description="Helical" evidence="2">
    <location>
        <begin position="71"/>
        <end position="94"/>
    </location>
</feature>
<protein>
    <submittedName>
        <fullName evidence="3">Uncharacterized protein</fullName>
    </submittedName>
</protein>
<evidence type="ECO:0000256" key="1">
    <source>
        <dbReference type="SAM" id="MobiDB-lite"/>
    </source>
</evidence>
<organism evidence="3 4">
    <name type="scientific">Nakamurella flavida</name>
    <dbReference type="NCBI Taxonomy" id="363630"/>
    <lineage>
        <taxon>Bacteria</taxon>
        <taxon>Bacillati</taxon>
        <taxon>Actinomycetota</taxon>
        <taxon>Actinomycetes</taxon>
        <taxon>Nakamurellales</taxon>
        <taxon>Nakamurellaceae</taxon>
        <taxon>Nakamurella</taxon>
    </lineage>
</organism>
<keyword evidence="2" id="KW-0472">Membrane</keyword>
<dbReference type="EMBL" id="JAERWL010000005">
    <property type="protein sequence ID" value="MBM9475755.1"/>
    <property type="molecule type" value="Genomic_DNA"/>
</dbReference>
<dbReference type="RefSeq" id="WP_205255851.1">
    <property type="nucleotide sequence ID" value="NZ_BAAAPV010000002.1"/>
</dbReference>
<comment type="caution">
    <text evidence="3">The sequence shown here is derived from an EMBL/GenBank/DDBJ whole genome shotgun (WGS) entry which is preliminary data.</text>
</comment>
<name>A0A939C1S2_9ACTN</name>
<keyword evidence="4" id="KW-1185">Reference proteome</keyword>
<reference evidence="3" key="1">
    <citation type="submission" date="2021-01" db="EMBL/GenBank/DDBJ databases">
        <title>KCTC 19127 draft genome.</title>
        <authorList>
            <person name="An D."/>
        </authorList>
    </citation>
    <scope>NUCLEOTIDE SEQUENCE</scope>
    <source>
        <strain evidence="3">KCTC 19127</strain>
    </source>
</reference>
<sequence>MSTAAAPAPAAPAAGVTRRPHPGWSIAVGAGAVAGLVGSVLLYRHAVRIDRQPSPAAGAPDVAVPHYATPWVLAAAGAALVGLLLAVTLVTALVRRRTDAVLVPDVSVLAAAPHPYPAPDGPEFPAPAAVGTHPDDVWRPPVQATG</sequence>
<gene>
    <name evidence="3" type="ORF">JL107_04780</name>
</gene>
<feature type="transmembrane region" description="Helical" evidence="2">
    <location>
        <begin position="24"/>
        <end position="43"/>
    </location>
</feature>
<evidence type="ECO:0000313" key="4">
    <source>
        <dbReference type="Proteomes" id="UP000663801"/>
    </source>
</evidence>
<dbReference type="AlphaFoldDB" id="A0A939C1S2"/>